<comment type="caution">
    <text evidence="2">The sequence shown here is derived from an EMBL/GenBank/DDBJ whole genome shotgun (WGS) entry which is preliminary data.</text>
</comment>
<organism evidence="2 3">
    <name type="scientific">Fonsecaea erecta</name>
    <dbReference type="NCBI Taxonomy" id="1367422"/>
    <lineage>
        <taxon>Eukaryota</taxon>
        <taxon>Fungi</taxon>
        <taxon>Dikarya</taxon>
        <taxon>Ascomycota</taxon>
        <taxon>Pezizomycotina</taxon>
        <taxon>Eurotiomycetes</taxon>
        <taxon>Chaetothyriomycetidae</taxon>
        <taxon>Chaetothyriales</taxon>
        <taxon>Herpotrichiellaceae</taxon>
        <taxon>Fonsecaea</taxon>
    </lineage>
</organism>
<dbReference type="AlphaFoldDB" id="A0A178Z9W7"/>
<accession>A0A178Z9W7</accession>
<dbReference type="EMBL" id="LVYI01000009">
    <property type="protein sequence ID" value="OAP56462.1"/>
    <property type="molecule type" value="Genomic_DNA"/>
</dbReference>
<reference evidence="2 3" key="1">
    <citation type="submission" date="2016-04" db="EMBL/GenBank/DDBJ databases">
        <title>Draft genome of Fonsecaea erecta CBS 125763.</title>
        <authorList>
            <person name="Weiss V.A."/>
            <person name="Vicente V.A."/>
            <person name="Raittz R.T."/>
            <person name="Moreno L.F."/>
            <person name="De Souza E.M."/>
            <person name="Pedrosa F.O."/>
            <person name="Steffens M.B."/>
            <person name="Faoro H."/>
            <person name="Tadra-Sfeir M.Z."/>
            <person name="Najafzadeh M.J."/>
            <person name="Felipe M.S."/>
            <person name="Teixeira M."/>
            <person name="Sun J."/>
            <person name="Xi L."/>
            <person name="Gomes R."/>
            <person name="De Azevedo C.M."/>
            <person name="Salgado C.G."/>
            <person name="Da Silva M.B."/>
            <person name="Nascimento M.F."/>
            <person name="Queiroz-Telles F."/>
            <person name="Attili D.S."/>
            <person name="Gorbushina A."/>
        </authorList>
    </citation>
    <scope>NUCLEOTIDE SEQUENCE [LARGE SCALE GENOMIC DNA]</scope>
    <source>
        <strain evidence="2 3">CBS 125763</strain>
    </source>
</reference>
<feature type="compositionally biased region" description="Low complexity" evidence="1">
    <location>
        <begin position="14"/>
        <end position="23"/>
    </location>
</feature>
<dbReference type="OrthoDB" id="5419162at2759"/>
<evidence type="ECO:0000313" key="3">
    <source>
        <dbReference type="Proteomes" id="UP000078343"/>
    </source>
</evidence>
<protein>
    <submittedName>
        <fullName evidence="2">Uncharacterized protein</fullName>
    </submittedName>
</protein>
<feature type="compositionally biased region" description="Basic and acidic residues" evidence="1">
    <location>
        <begin position="1"/>
        <end position="12"/>
    </location>
</feature>
<sequence length="161" mass="17216">MSESPDPSHDAQAEAEMAMRAMMGFSSFSERRPKKQSYTTPMNAPPVATDPKQTASGVPGPSEKHAGDEEQLVSSPHHPLPSSSATTPLPAPPQQTSYAFTSPQTGISYTAAELEEWSRGKVNARGDKVFFKPGFVSDDPWFRLRETGTGGNGEKGSSNSS</sequence>
<evidence type="ECO:0000256" key="1">
    <source>
        <dbReference type="SAM" id="MobiDB-lite"/>
    </source>
</evidence>
<evidence type="ECO:0000313" key="2">
    <source>
        <dbReference type="EMBL" id="OAP56462.1"/>
    </source>
</evidence>
<keyword evidence="3" id="KW-1185">Reference proteome</keyword>
<name>A0A178Z9W7_9EURO</name>
<feature type="region of interest" description="Disordered" evidence="1">
    <location>
        <begin position="1"/>
        <end position="102"/>
    </location>
</feature>
<gene>
    <name evidence="2" type="ORF">AYL99_09641</name>
</gene>
<dbReference type="Proteomes" id="UP000078343">
    <property type="component" value="Unassembled WGS sequence"/>
</dbReference>
<feature type="region of interest" description="Disordered" evidence="1">
    <location>
        <begin position="140"/>
        <end position="161"/>
    </location>
</feature>
<feature type="compositionally biased region" description="Low complexity" evidence="1">
    <location>
        <begin position="74"/>
        <end position="88"/>
    </location>
</feature>
<proteinExistence type="predicted"/>
<dbReference type="RefSeq" id="XP_018689829.1">
    <property type="nucleotide sequence ID" value="XM_018841148.1"/>
</dbReference>
<dbReference type="GeneID" id="30013809"/>